<sequence>MSSNTGVYVPPHLRNRPPPTSSPGAGPSRITPPSADRNGTASTLRETQSTPTRSYNRPYRGDSIASRPAADDTYEASPGRLVYPNSAPASGHRAGQQSRSSGYSASPTLYIYGDSFTGPLKLISEDCVKVTTYKGSSAKGLNNPNSIKQVSRELLPSLSSVMAPPAYAYIPAAGRWALLIFGNVDLQINYLWQLQHKPISALSFPAPTSSTEDEPVDEIPHAFDANVLASATETSLRGPALGPDLFVESAIKGYTAWLEREIVNGPVGQRIKERNNDTTSSRRKPPGKILVAGALPPLVDDETLPRIPEKYVSRLEEDHTKTQQALERDERFGQDRGDKLEKEKKSRTPWARRKSEEPEEGLSTVTKTDDVDVWPPTPESVASSASSGFDSSLGSSTFTAVTSPSLPSAKGEQAETPRKSIEELLQHDPPLCTLPTRIYMTNKFNTLLSEFCARYPDVLAFVDITPSMIANNSPEGPVRPGQADRTTWACPVDPTNIHPLWEPTLPLWLEELGKQGVPVAGYKMTVDAEETFKAYEQDKRRRTANRIKIRDE</sequence>
<feature type="compositionally biased region" description="Basic and acidic residues" evidence="1">
    <location>
        <begin position="313"/>
        <end position="346"/>
    </location>
</feature>
<evidence type="ECO:0000313" key="3">
    <source>
        <dbReference type="Proteomes" id="UP001182556"/>
    </source>
</evidence>
<dbReference type="Proteomes" id="UP001182556">
    <property type="component" value="Unassembled WGS sequence"/>
</dbReference>
<dbReference type="EMBL" id="JAODAN010000001">
    <property type="protein sequence ID" value="KAK1927383.1"/>
    <property type="molecule type" value="Genomic_DNA"/>
</dbReference>
<feature type="region of interest" description="Disordered" evidence="1">
    <location>
        <begin position="269"/>
        <end position="294"/>
    </location>
</feature>
<feature type="compositionally biased region" description="Low complexity" evidence="1">
    <location>
        <begin position="380"/>
        <end position="399"/>
    </location>
</feature>
<evidence type="ECO:0000313" key="2">
    <source>
        <dbReference type="EMBL" id="KAK1927383.1"/>
    </source>
</evidence>
<protein>
    <submittedName>
        <fullName evidence="2">Uncharacterized protein</fullName>
    </submittedName>
</protein>
<reference evidence="2" key="1">
    <citation type="submission" date="2023-02" db="EMBL/GenBank/DDBJ databases">
        <title>Identification and recombinant expression of a fungal hydrolase from Papiliotrema laurentii that hydrolyzes apple cutin and clears colloidal polyester polyurethane.</title>
        <authorList>
            <consortium name="DOE Joint Genome Institute"/>
            <person name="Roman V.A."/>
            <person name="Bojanowski C."/>
            <person name="Crable B.R."/>
            <person name="Wagner D.N."/>
            <person name="Hung C.S."/>
            <person name="Nadeau L.J."/>
            <person name="Schratz L."/>
            <person name="Haridas S."/>
            <person name="Pangilinan J."/>
            <person name="Lipzen A."/>
            <person name="Na H."/>
            <person name="Yan M."/>
            <person name="Ng V."/>
            <person name="Grigoriev I.V."/>
            <person name="Spatafora J.W."/>
            <person name="Barlow D."/>
            <person name="Biffinger J."/>
            <person name="Kelley-Loughnane N."/>
            <person name="Varaljay V.A."/>
            <person name="Crookes-Goodson W.J."/>
        </authorList>
    </citation>
    <scope>NUCLEOTIDE SEQUENCE</scope>
    <source>
        <strain evidence="2">5307AH</strain>
    </source>
</reference>
<keyword evidence="3" id="KW-1185">Reference proteome</keyword>
<evidence type="ECO:0000256" key="1">
    <source>
        <dbReference type="SAM" id="MobiDB-lite"/>
    </source>
</evidence>
<organism evidence="2 3">
    <name type="scientific">Papiliotrema laurentii</name>
    <name type="common">Cryptococcus laurentii</name>
    <dbReference type="NCBI Taxonomy" id="5418"/>
    <lineage>
        <taxon>Eukaryota</taxon>
        <taxon>Fungi</taxon>
        <taxon>Dikarya</taxon>
        <taxon>Basidiomycota</taxon>
        <taxon>Agaricomycotina</taxon>
        <taxon>Tremellomycetes</taxon>
        <taxon>Tremellales</taxon>
        <taxon>Rhynchogastremaceae</taxon>
        <taxon>Papiliotrema</taxon>
    </lineage>
</organism>
<accession>A0AAD9L8V6</accession>
<feature type="compositionally biased region" description="Polar residues" evidence="1">
    <location>
        <begin position="37"/>
        <end position="55"/>
    </location>
</feature>
<gene>
    <name evidence="2" type="ORF">DB88DRAFT_29085</name>
</gene>
<proteinExistence type="predicted"/>
<feature type="region of interest" description="Disordered" evidence="1">
    <location>
        <begin position="1"/>
        <end position="102"/>
    </location>
</feature>
<name>A0AAD9L8V6_PAPLA</name>
<dbReference type="AlphaFoldDB" id="A0AAD9L8V6"/>
<feature type="region of interest" description="Disordered" evidence="1">
    <location>
        <begin position="313"/>
        <end position="417"/>
    </location>
</feature>
<comment type="caution">
    <text evidence="2">The sequence shown here is derived from an EMBL/GenBank/DDBJ whole genome shotgun (WGS) entry which is preliminary data.</text>
</comment>